<dbReference type="AlphaFoldDB" id="A0A517LYX0"/>
<dbReference type="SUPFAM" id="SSF111369">
    <property type="entry name" value="HlyD-like secretion proteins"/>
    <property type="match status" value="1"/>
</dbReference>
<protein>
    <submittedName>
        <fullName evidence="4">Putative efflux pump membrane fusion protein</fullName>
    </submittedName>
</protein>
<organism evidence="4 5">
    <name type="scientific">Rosistilla ulvae</name>
    <dbReference type="NCBI Taxonomy" id="1930277"/>
    <lineage>
        <taxon>Bacteria</taxon>
        <taxon>Pseudomonadati</taxon>
        <taxon>Planctomycetota</taxon>
        <taxon>Planctomycetia</taxon>
        <taxon>Pirellulales</taxon>
        <taxon>Pirellulaceae</taxon>
        <taxon>Rosistilla</taxon>
    </lineage>
</organism>
<proteinExistence type="predicted"/>
<sequence length="285" mass="31800">MEFLIVLALSVLANDSPASPIVVEDAAVKLIRHVRLPANEPGVLTEFLVKEGDIVEQDQLLAKSDDRLAALDKHIADLEFQVATEKSENDVDERYAEKSLAVAQSEWQLSAEAAQRVATSISATELSKLKLVVEQAKLAREQAQRDLRIAKLTKQVKQRAVESAQQKVELRLTRAPFKGMIVELMTQANEWVDPGQPILRIVQLDRLRVEVNLDGKRYGPELKGRPVKLKVALPPGDREVEFDGEVTFVSPELQPVTGQVRVWAEVINRDLLLRPGSRGTLTIRK</sequence>
<dbReference type="Gene3D" id="1.10.287.470">
    <property type="entry name" value="Helix hairpin bin"/>
    <property type="match status" value="1"/>
</dbReference>
<feature type="domain" description="CusB-like beta-barrel" evidence="3">
    <location>
        <begin position="236"/>
        <end position="283"/>
    </location>
</feature>
<evidence type="ECO:0000313" key="5">
    <source>
        <dbReference type="Proteomes" id="UP000319557"/>
    </source>
</evidence>
<dbReference type="Gene3D" id="2.40.50.100">
    <property type="match status" value="1"/>
</dbReference>
<dbReference type="InterPro" id="IPR058792">
    <property type="entry name" value="Beta-barrel_RND_2"/>
</dbReference>
<keyword evidence="1" id="KW-0813">Transport</keyword>
<dbReference type="Proteomes" id="UP000319557">
    <property type="component" value="Chromosome"/>
</dbReference>
<dbReference type="PANTHER" id="PTHR30097:SF4">
    <property type="entry name" value="SLR6042 PROTEIN"/>
    <property type="match status" value="1"/>
</dbReference>
<dbReference type="Gene3D" id="2.40.30.170">
    <property type="match status" value="1"/>
</dbReference>
<gene>
    <name evidence="4" type="ORF">EC9_19820</name>
</gene>
<reference evidence="4 5" key="1">
    <citation type="submission" date="2019-02" db="EMBL/GenBank/DDBJ databases">
        <title>Deep-cultivation of Planctomycetes and their phenomic and genomic characterization uncovers novel biology.</title>
        <authorList>
            <person name="Wiegand S."/>
            <person name="Jogler M."/>
            <person name="Boedeker C."/>
            <person name="Pinto D."/>
            <person name="Vollmers J."/>
            <person name="Rivas-Marin E."/>
            <person name="Kohn T."/>
            <person name="Peeters S.H."/>
            <person name="Heuer A."/>
            <person name="Rast P."/>
            <person name="Oberbeckmann S."/>
            <person name="Bunk B."/>
            <person name="Jeske O."/>
            <person name="Meyerdierks A."/>
            <person name="Storesund J.E."/>
            <person name="Kallscheuer N."/>
            <person name="Luecker S."/>
            <person name="Lage O.M."/>
            <person name="Pohl T."/>
            <person name="Merkel B.J."/>
            <person name="Hornburger P."/>
            <person name="Mueller R.-W."/>
            <person name="Bruemmer F."/>
            <person name="Labrenz M."/>
            <person name="Spormann A.M."/>
            <person name="Op den Camp H."/>
            <person name="Overmann J."/>
            <person name="Amann R."/>
            <person name="Jetten M.S.M."/>
            <person name="Mascher T."/>
            <person name="Medema M.H."/>
            <person name="Devos D.P."/>
            <person name="Kaster A.-K."/>
            <person name="Ovreas L."/>
            <person name="Rohde M."/>
            <person name="Galperin M.Y."/>
            <person name="Jogler C."/>
        </authorList>
    </citation>
    <scope>NUCLEOTIDE SEQUENCE [LARGE SCALE GENOMIC DNA]</scope>
    <source>
        <strain evidence="4 5">EC9</strain>
    </source>
</reference>
<evidence type="ECO:0000259" key="3">
    <source>
        <dbReference type="Pfam" id="PF25954"/>
    </source>
</evidence>
<dbReference type="KEGG" id="ruv:EC9_19820"/>
<name>A0A517LYX0_9BACT</name>
<dbReference type="GO" id="GO:0015679">
    <property type="term" value="P:plasma membrane copper ion transport"/>
    <property type="evidence" value="ECO:0007669"/>
    <property type="project" value="TreeGrafter"/>
</dbReference>
<keyword evidence="5" id="KW-1185">Reference proteome</keyword>
<accession>A0A517LYX0</accession>
<dbReference type="GO" id="GO:0060003">
    <property type="term" value="P:copper ion export"/>
    <property type="evidence" value="ECO:0007669"/>
    <property type="project" value="TreeGrafter"/>
</dbReference>
<keyword evidence="2" id="KW-0175">Coiled coil</keyword>
<evidence type="ECO:0000313" key="4">
    <source>
        <dbReference type="EMBL" id="QDS87799.1"/>
    </source>
</evidence>
<feature type="coiled-coil region" evidence="2">
    <location>
        <begin position="126"/>
        <end position="153"/>
    </location>
</feature>
<dbReference type="GO" id="GO:0030313">
    <property type="term" value="C:cell envelope"/>
    <property type="evidence" value="ECO:0007669"/>
    <property type="project" value="TreeGrafter"/>
</dbReference>
<evidence type="ECO:0000256" key="2">
    <source>
        <dbReference type="SAM" id="Coils"/>
    </source>
</evidence>
<evidence type="ECO:0000256" key="1">
    <source>
        <dbReference type="ARBA" id="ARBA00022448"/>
    </source>
</evidence>
<dbReference type="PANTHER" id="PTHR30097">
    <property type="entry name" value="CATION EFFLUX SYSTEM PROTEIN CUSB"/>
    <property type="match status" value="1"/>
</dbReference>
<dbReference type="Pfam" id="PF25954">
    <property type="entry name" value="Beta-barrel_RND_2"/>
    <property type="match status" value="1"/>
</dbReference>
<dbReference type="EMBL" id="CP036261">
    <property type="protein sequence ID" value="QDS87799.1"/>
    <property type="molecule type" value="Genomic_DNA"/>
</dbReference>
<dbReference type="InterPro" id="IPR051909">
    <property type="entry name" value="MFP_Cation_Efflux"/>
</dbReference>